<reference evidence="2 3" key="1">
    <citation type="submission" date="2016-11" db="EMBL/GenBank/DDBJ databases">
        <authorList>
            <person name="Jaros S."/>
            <person name="Januszkiewicz K."/>
            <person name="Wedrychowicz H."/>
        </authorList>
    </citation>
    <scope>NUCLEOTIDE SEQUENCE [LARGE SCALE GENOMIC DNA]</scope>
    <source>
        <strain evidence="2 3">GAS499</strain>
    </source>
</reference>
<feature type="transmembrane region" description="Helical" evidence="1">
    <location>
        <begin position="251"/>
        <end position="270"/>
    </location>
</feature>
<dbReference type="OrthoDB" id="7280060at2"/>
<feature type="transmembrane region" description="Helical" evidence="1">
    <location>
        <begin position="383"/>
        <end position="404"/>
    </location>
</feature>
<dbReference type="Pfam" id="PF13687">
    <property type="entry name" value="DUF4153"/>
    <property type="match status" value="1"/>
</dbReference>
<name>A0A1M6ZHW3_9BRAD</name>
<proteinExistence type="predicted"/>
<organism evidence="2 3">
    <name type="scientific">Bradyrhizobium lablabi</name>
    <dbReference type="NCBI Taxonomy" id="722472"/>
    <lineage>
        <taxon>Bacteria</taxon>
        <taxon>Pseudomonadati</taxon>
        <taxon>Pseudomonadota</taxon>
        <taxon>Alphaproteobacteria</taxon>
        <taxon>Hyphomicrobiales</taxon>
        <taxon>Nitrobacteraceae</taxon>
        <taxon>Bradyrhizobium</taxon>
    </lineage>
</organism>
<keyword evidence="1" id="KW-0472">Membrane</keyword>
<feature type="transmembrane region" description="Helical" evidence="1">
    <location>
        <begin position="197"/>
        <end position="214"/>
    </location>
</feature>
<dbReference type="InterPro" id="IPR025291">
    <property type="entry name" value="DUF4153"/>
</dbReference>
<evidence type="ECO:0000313" key="2">
    <source>
        <dbReference type="EMBL" id="SHL30111.1"/>
    </source>
</evidence>
<feature type="transmembrane region" description="Helical" evidence="1">
    <location>
        <begin position="351"/>
        <end position="376"/>
    </location>
</feature>
<keyword evidence="1" id="KW-0812">Transmembrane</keyword>
<evidence type="ECO:0000313" key="3">
    <source>
        <dbReference type="Proteomes" id="UP000189935"/>
    </source>
</evidence>
<feature type="transmembrane region" description="Helical" evidence="1">
    <location>
        <begin position="319"/>
        <end position="339"/>
    </location>
</feature>
<dbReference type="AlphaFoldDB" id="A0A1M6ZHW3"/>
<feature type="transmembrane region" description="Helical" evidence="1">
    <location>
        <begin position="44"/>
        <end position="63"/>
    </location>
</feature>
<feature type="transmembrane region" description="Helical" evidence="1">
    <location>
        <begin position="70"/>
        <end position="85"/>
    </location>
</feature>
<keyword evidence="1" id="KW-1133">Transmembrane helix</keyword>
<dbReference type="Proteomes" id="UP000189935">
    <property type="component" value="Chromosome I"/>
</dbReference>
<feature type="transmembrane region" description="Helical" evidence="1">
    <location>
        <begin position="154"/>
        <end position="177"/>
    </location>
</feature>
<accession>A0A1M6ZHW3</accession>
<feature type="transmembrane region" description="Helical" evidence="1">
    <location>
        <begin position="91"/>
        <end position="109"/>
    </location>
</feature>
<dbReference type="RefSeq" id="WP_079542864.1">
    <property type="nucleotide sequence ID" value="NZ_LT670844.1"/>
</dbReference>
<protein>
    <submittedName>
        <fullName evidence="2">Uncharacterized protein</fullName>
    </submittedName>
</protein>
<evidence type="ECO:0000256" key="1">
    <source>
        <dbReference type="SAM" id="Phobius"/>
    </source>
</evidence>
<dbReference type="EMBL" id="LT670844">
    <property type="protein sequence ID" value="SHL30111.1"/>
    <property type="molecule type" value="Genomic_DNA"/>
</dbReference>
<feature type="transmembrane region" description="Helical" evidence="1">
    <location>
        <begin position="290"/>
        <end position="307"/>
    </location>
</feature>
<sequence length="505" mass="54815">MSIAAASDLEMAPAPARPLLKPLMLAAASVALADWLFYGWEIGISLALFLGALGGVAVASNGVRATRHTLIGMTFVFVAGLLVLIEDVNLLSVMVGTLSTATFVMVVTARQGARWWQYLLEVLATPFRGPFHLAADLVRLTQQGNYEWLKPGSLAGWIVPLGIFTIFVWLFASANPLIEHGLLRIDLWTLINALDPARVAFWVLLAGFIWPLMLRRNRRNSITSTAASEAVAAAPSDPGLFFGKAAMVRSLILFNALFALQSGLDLVYLWGGASLPDGMSHAEYAHRGAYPLIATALLAAGFVLIAMRPAGPAEHSRLIRPLVLAWIGQNILLVISSIFRLDLYVAAFSLTYLRLAAFIWMGLVAAGLMLILIQILLKKPNSWLVTANAATLALVLYGCCFINAPQVVASYNVEHCREAGGAGPNLDLKYLFSLGPQVLPVLEPRLQNIPAFQPYVAGFRFDQAADAARKGMANWRAWGFRAWRLQRYLANNPDTPLNPVDGGQG</sequence>
<gene>
    <name evidence="2" type="ORF">SAMN05444159_5559</name>
</gene>